<evidence type="ECO:0000256" key="1">
    <source>
        <dbReference type="SAM" id="MobiDB-lite"/>
    </source>
</evidence>
<dbReference type="AlphaFoldDB" id="A0A3N4JDR4"/>
<protein>
    <submittedName>
        <fullName evidence="2">Uncharacterized protein</fullName>
    </submittedName>
</protein>
<sequence length="115" mass="12774">MTDDQISLVNPAPGPNFSDDEESAFSSRPPPTSETTQPSYQELTTQINLLHGIFQVLQHHLLVVQEQHIQDTQALKDQVATLTSRVALLETQLQHQTTTLPSTIPIPNQQQKPPS</sequence>
<dbReference type="EMBL" id="ML120414">
    <property type="protein sequence ID" value="RPA96413.1"/>
    <property type="molecule type" value="Genomic_DNA"/>
</dbReference>
<dbReference type="Proteomes" id="UP000276215">
    <property type="component" value="Unassembled WGS sequence"/>
</dbReference>
<name>A0A3N4JDR4_9PEZI</name>
<reference evidence="2 3" key="1">
    <citation type="journal article" date="2018" name="Nat. Ecol. Evol.">
        <title>Pezizomycetes genomes reveal the molecular basis of ectomycorrhizal truffle lifestyle.</title>
        <authorList>
            <person name="Murat C."/>
            <person name="Payen T."/>
            <person name="Noel B."/>
            <person name="Kuo A."/>
            <person name="Morin E."/>
            <person name="Chen J."/>
            <person name="Kohler A."/>
            <person name="Krizsan K."/>
            <person name="Balestrini R."/>
            <person name="Da Silva C."/>
            <person name="Montanini B."/>
            <person name="Hainaut M."/>
            <person name="Levati E."/>
            <person name="Barry K.W."/>
            <person name="Belfiori B."/>
            <person name="Cichocki N."/>
            <person name="Clum A."/>
            <person name="Dockter R.B."/>
            <person name="Fauchery L."/>
            <person name="Guy J."/>
            <person name="Iotti M."/>
            <person name="Le Tacon F."/>
            <person name="Lindquist E.A."/>
            <person name="Lipzen A."/>
            <person name="Malagnac F."/>
            <person name="Mello A."/>
            <person name="Molinier V."/>
            <person name="Miyauchi S."/>
            <person name="Poulain J."/>
            <person name="Riccioni C."/>
            <person name="Rubini A."/>
            <person name="Sitrit Y."/>
            <person name="Splivallo R."/>
            <person name="Traeger S."/>
            <person name="Wang M."/>
            <person name="Zifcakova L."/>
            <person name="Wipf D."/>
            <person name="Zambonelli A."/>
            <person name="Paolocci F."/>
            <person name="Nowrousian M."/>
            <person name="Ottonello S."/>
            <person name="Baldrian P."/>
            <person name="Spatafora J.W."/>
            <person name="Henrissat B."/>
            <person name="Nagy L.G."/>
            <person name="Aury J.M."/>
            <person name="Wincker P."/>
            <person name="Grigoriev I.V."/>
            <person name="Bonfante P."/>
            <person name="Martin F.M."/>
        </authorList>
    </citation>
    <scope>NUCLEOTIDE SEQUENCE [LARGE SCALE GENOMIC DNA]</scope>
    <source>
        <strain evidence="2 3">120613-1</strain>
    </source>
</reference>
<accession>A0A3N4JDR4</accession>
<feature type="region of interest" description="Disordered" evidence="1">
    <location>
        <begin position="1"/>
        <end position="39"/>
    </location>
</feature>
<organism evidence="2 3">
    <name type="scientific">Choiromyces venosus 120613-1</name>
    <dbReference type="NCBI Taxonomy" id="1336337"/>
    <lineage>
        <taxon>Eukaryota</taxon>
        <taxon>Fungi</taxon>
        <taxon>Dikarya</taxon>
        <taxon>Ascomycota</taxon>
        <taxon>Pezizomycotina</taxon>
        <taxon>Pezizomycetes</taxon>
        <taxon>Pezizales</taxon>
        <taxon>Tuberaceae</taxon>
        <taxon>Choiromyces</taxon>
    </lineage>
</organism>
<evidence type="ECO:0000313" key="2">
    <source>
        <dbReference type="EMBL" id="RPA96413.1"/>
    </source>
</evidence>
<gene>
    <name evidence="2" type="ORF">L873DRAFT_1924803</name>
</gene>
<evidence type="ECO:0000313" key="3">
    <source>
        <dbReference type="Proteomes" id="UP000276215"/>
    </source>
</evidence>
<proteinExistence type="predicted"/>
<keyword evidence="3" id="KW-1185">Reference proteome</keyword>